<organism evidence="2 3">
    <name type="scientific">Lysobacter defluvii IMMIB APB-9 = DSM 18482</name>
    <dbReference type="NCBI Taxonomy" id="1385515"/>
    <lineage>
        <taxon>Bacteria</taxon>
        <taxon>Pseudomonadati</taxon>
        <taxon>Pseudomonadota</taxon>
        <taxon>Gammaproteobacteria</taxon>
        <taxon>Lysobacterales</taxon>
        <taxon>Lysobacteraceae</taxon>
        <taxon>Novilysobacter</taxon>
    </lineage>
</organism>
<comment type="caution">
    <text evidence="2">The sequence shown here is derived from an EMBL/GenBank/DDBJ whole genome shotgun (WGS) entry which is preliminary data.</text>
</comment>
<sequence length="154" mass="15997">MALQGLLDAGRVAIVDAPGDLSAVIRTAARMLADAEGGDATAIGDGLEARERLASTAIGHGVAIPHARVDGLEQSRGAFLRLSPPVDFGAADGEPVDLVLAMAVPRHAMQGHLELLAEVAERFSDPGFRALLRQARDHGELAGHLLDGTRRATA</sequence>
<dbReference type="Gene3D" id="3.40.930.10">
    <property type="entry name" value="Mannitol-specific EII, Chain A"/>
    <property type="match status" value="1"/>
</dbReference>
<dbReference type="Pfam" id="PF00359">
    <property type="entry name" value="PTS_EIIA_2"/>
    <property type="match status" value="1"/>
</dbReference>
<evidence type="ECO:0000313" key="3">
    <source>
        <dbReference type="Proteomes" id="UP000030003"/>
    </source>
</evidence>
<feature type="domain" description="PTS EIIA type-2" evidence="1">
    <location>
        <begin position="5"/>
        <end position="149"/>
    </location>
</feature>
<keyword evidence="3" id="KW-1185">Reference proteome</keyword>
<dbReference type="OrthoDB" id="95460at2"/>
<reference evidence="2 3" key="1">
    <citation type="submission" date="2013-08" db="EMBL/GenBank/DDBJ databases">
        <title>Genomic analysis of Lysobacter defluvii.</title>
        <authorList>
            <person name="Wang Q."/>
            <person name="Wang G."/>
        </authorList>
    </citation>
    <scope>NUCLEOTIDE SEQUENCE [LARGE SCALE GENOMIC DNA]</scope>
    <source>
        <strain evidence="2 3">IMMIB APB-9</strain>
    </source>
</reference>
<evidence type="ECO:0000313" key="2">
    <source>
        <dbReference type="EMBL" id="KGO98808.1"/>
    </source>
</evidence>
<dbReference type="InterPro" id="IPR002178">
    <property type="entry name" value="PTS_EIIA_type-2_dom"/>
</dbReference>
<dbReference type="PANTHER" id="PTHR47738:SF1">
    <property type="entry name" value="NITROGEN REGULATORY PROTEIN"/>
    <property type="match status" value="1"/>
</dbReference>
<protein>
    <submittedName>
        <fullName evidence="2">PTS fructose transporter subunit IIA</fullName>
    </submittedName>
</protein>
<dbReference type="PROSITE" id="PS51094">
    <property type="entry name" value="PTS_EIIA_TYPE_2"/>
    <property type="match status" value="1"/>
</dbReference>
<dbReference type="EMBL" id="AVBH01000048">
    <property type="protein sequence ID" value="KGO98808.1"/>
    <property type="molecule type" value="Genomic_DNA"/>
</dbReference>
<dbReference type="RefSeq" id="WP_036136754.1">
    <property type="nucleotide sequence ID" value="NZ_AUHT01000005.1"/>
</dbReference>
<gene>
    <name evidence="2" type="ORF">N791_13715</name>
</gene>
<evidence type="ECO:0000259" key="1">
    <source>
        <dbReference type="PROSITE" id="PS51094"/>
    </source>
</evidence>
<dbReference type="InterPro" id="IPR016152">
    <property type="entry name" value="PTrfase/Anion_transptr"/>
</dbReference>
<dbReference type="SUPFAM" id="SSF55804">
    <property type="entry name" value="Phoshotransferase/anion transport protein"/>
    <property type="match status" value="1"/>
</dbReference>
<proteinExistence type="predicted"/>
<dbReference type="AlphaFoldDB" id="A0A0A0M713"/>
<dbReference type="eggNOG" id="COG1762">
    <property type="taxonomic scope" value="Bacteria"/>
</dbReference>
<dbReference type="InterPro" id="IPR051541">
    <property type="entry name" value="PTS_SugarTrans_NitroReg"/>
</dbReference>
<accession>A0A0A0M713</accession>
<dbReference type="PROSITE" id="PS00372">
    <property type="entry name" value="PTS_EIIA_TYPE_2_HIS"/>
    <property type="match status" value="1"/>
</dbReference>
<name>A0A0A0M713_9GAMM</name>
<dbReference type="STRING" id="1385515.GCA_000423325_00792"/>
<dbReference type="CDD" id="cd00211">
    <property type="entry name" value="PTS_IIA_fru"/>
    <property type="match status" value="1"/>
</dbReference>
<dbReference type="GO" id="GO:0030295">
    <property type="term" value="F:protein kinase activator activity"/>
    <property type="evidence" value="ECO:0007669"/>
    <property type="project" value="TreeGrafter"/>
</dbReference>
<dbReference type="Proteomes" id="UP000030003">
    <property type="component" value="Unassembled WGS sequence"/>
</dbReference>
<dbReference type="PANTHER" id="PTHR47738">
    <property type="entry name" value="PTS SYSTEM FRUCTOSE-LIKE EIIA COMPONENT-RELATED"/>
    <property type="match status" value="1"/>
</dbReference>